<evidence type="ECO:0000313" key="2">
    <source>
        <dbReference type="Proteomes" id="UP000008514"/>
    </source>
</evidence>
<proteinExistence type="predicted"/>
<dbReference type="Proteomes" id="UP000008514">
    <property type="component" value="Chromosome"/>
</dbReference>
<reference evidence="1" key="1">
    <citation type="submission" date="2006-03" db="EMBL/GenBank/DDBJ databases">
        <authorList>
            <person name="Bowman J."/>
            <person name="Ferriera S."/>
            <person name="Johnson J."/>
            <person name="Kravitz S."/>
            <person name="Halpern A."/>
            <person name="Remington K."/>
            <person name="Beeson K."/>
            <person name="Tran B."/>
            <person name="Rogers Y.-H."/>
            <person name="Friedman R."/>
            <person name="Venter J.C."/>
        </authorList>
    </citation>
    <scope>NUCLEOTIDE SEQUENCE [LARGE SCALE GENOMIC DNA]</scope>
    <source>
        <strain evidence="1">ATCC 700755</strain>
    </source>
</reference>
<dbReference type="KEGG" id="ptq:P700755_002109"/>
<protein>
    <submittedName>
        <fullName evidence="1">Uncharacterized protein</fullName>
    </submittedName>
</protein>
<sequence length="43" mass="5057">MALSKKVFIFYENKDLLPVVFQKECKSMGVYTIKYNDLNDIPL</sequence>
<reference evidence="1" key="2">
    <citation type="submission" date="2012-09" db="EMBL/GenBank/DDBJ databases">
        <title>The complete sequence of Psychroflexus torquis an extreme psychrophile from sea-ice that is stimulated by light.</title>
        <authorList>
            <person name="Feng S."/>
            <person name="Powell S.M."/>
            <person name="Bowman J.P."/>
        </authorList>
    </citation>
    <scope>NUCLEOTIDE SEQUENCE [LARGE SCALE GENOMIC DNA]</scope>
    <source>
        <strain evidence="1">ATCC 700755</strain>
    </source>
</reference>
<dbReference type="AlphaFoldDB" id="K4ITT9"/>
<dbReference type="HOGENOM" id="CLU_3238564_0_0_10"/>
<organism evidence="1 2">
    <name type="scientific">Psychroflexus torquis (strain ATCC 700755 / CIP 106069 / ACAM 623)</name>
    <dbReference type="NCBI Taxonomy" id="313595"/>
    <lineage>
        <taxon>Bacteria</taxon>
        <taxon>Pseudomonadati</taxon>
        <taxon>Bacteroidota</taxon>
        <taxon>Flavobacteriia</taxon>
        <taxon>Flavobacteriales</taxon>
        <taxon>Flavobacteriaceae</taxon>
        <taxon>Psychroflexus</taxon>
    </lineage>
</organism>
<gene>
    <name evidence="1" type="ordered locus">P700755_002109</name>
</gene>
<keyword evidence="2" id="KW-1185">Reference proteome</keyword>
<accession>K4ITT9</accession>
<dbReference type="EMBL" id="CP003879">
    <property type="protein sequence ID" value="AFU68900.1"/>
    <property type="molecule type" value="Genomic_DNA"/>
</dbReference>
<name>K4ITT9_PSYTT</name>
<evidence type="ECO:0000313" key="1">
    <source>
        <dbReference type="EMBL" id="AFU68900.1"/>
    </source>
</evidence>